<dbReference type="HOGENOM" id="CLU_2005629_0_0_1"/>
<keyword evidence="2" id="KW-1185">Reference proteome</keyword>
<reference evidence="2" key="1">
    <citation type="submission" date="2011-03" db="EMBL/GenBank/DDBJ databases">
        <title>The genome sequence of Vavraia culicis strain floridensis.</title>
        <authorList>
            <consortium name="The Broad Institute Genome Sequencing Platform"/>
            <person name="Cuomo C."/>
            <person name="Becnel J."/>
            <person name="Sanscrainte N."/>
            <person name="Young S.K."/>
            <person name="Zeng Q."/>
            <person name="Gargeya S."/>
            <person name="Fitzgerald M."/>
            <person name="Haas B."/>
            <person name="Abouelleil A."/>
            <person name="Alvarado L."/>
            <person name="Arachchi H.M."/>
            <person name="Berlin A."/>
            <person name="Chapman S.B."/>
            <person name="Gearin G."/>
            <person name="Goldberg J."/>
            <person name="Griggs A."/>
            <person name="Gujja S."/>
            <person name="Hansen M."/>
            <person name="Heiman D."/>
            <person name="Howarth C."/>
            <person name="Larimer J."/>
            <person name="Lui A."/>
            <person name="MacDonald P.J.P."/>
            <person name="McCowen C."/>
            <person name="Montmayeur A."/>
            <person name="Murphy C."/>
            <person name="Neiman D."/>
            <person name="Pearson M."/>
            <person name="Priest M."/>
            <person name="Roberts A."/>
            <person name="Saif S."/>
            <person name="Shea T."/>
            <person name="Sisk P."/>
            <person name="Stolte C."/>
            <person name="Sykes S."/>
            <person name="Wortman J."/>
            <person name="Nusbaum C."/>
            <person name="Birren B."/>
        </authorList>
    </citation>
    <scope>NUCLEOTIDE SEQUENCE [LARGE SCALE GENOMIC DNA]</scope>
    <source>
        <strain evidence="2">floridensis</strain>
    </source>
</reference>
<evidence type="ECO:0000313" key="2">
    <source>
        <dbReference type="Proteomes" id="UP000011081"/>
    </source>
</evidence>
<dbReference type="EMBL" id="GL877466">
    <property type="protein sequence ID" value="ELA46076.1"/>
    <property type="molecule type" value="Genomic_DNA"/>
</dbReference>
<evidence type="ECO:0000313" key="1">
    <source>
        <dbReference type="EMBL" id="ELA46076.1"/>
    </source>
</evidence>
<name>L2GQZ9_VAVCU</name>
<proteinExistence type="predicted"/>
<dbReference type="GeneID" id="19880300"/>
<dbReference type="Proteomes" id="UP000011081">
    <property type="component" value="Unassembled WGS sequence"/>
</dbReference>
<organism evidence="1 2">
    <name type="scientific">Vavraia culicis (isolate floridensis)</name>
    <name type="common">Microsporidian parasite</name>
    <dbReference type="NCBI Taxonomy" id="948595"/>
    <lineage>
        <taxon>Eukaryota</taxon>
        <taxon>Fungi</taxon>
        <taxon>Fungi incertae sedis</taxon>
        <taxon>Microsporidia</taxon>
        <taxon>Pleistophoridae</taxon>
        <taxon>Vavraia</taxon>
    </lineage>
</organism>
<gene>
    <name evidence="1" type="ORF">VCUG_02438</name>
</gene>
<dbReference type="VEuPathDB" id="MicrosporidiaDB:VCUG_02438"/>
<accession>L2GQZ9</accession>
<dbReference type="AlphaFoldDB" id="L2GQZ9"/>
<sequence>MSIKILPIKSSIDNISTVKMHDIRFTEPERLPSKCKRVELYCVSTSEDAEIILNSGCKELLISEYAVAINAQDVEKLDFLTVKLSITEEKGIKFVGLNLLNTCAFLIPVKERIQLYHYSLTWKR</sequence>
<dbReference type="InParanoid" id="L2GQZ9"/>
<dbReference type="RefSeq" id="XP_008075446.1">
    <property type="nucleotide sequence ID" value="XM_008077255.1"/>
</dbReference>
<protein>
    <submittedName>
        <fullName evidence="1">Uncharacterized protein</fullName>
    </submittedName>
</protein>